<gene>
    <name evidence="2" type="ORF">EKO23_07635</name>
</gene>
<dbReference type="EMBL" id="SDKM01000009">
    <property type="protein sequence ID" value="RYP86839.1"/>
    <property type="molecule type" value="Genomic_DNA"/>
</dbReference>
<name>A0A4V1XZI2_9ACTN</name>
<reference evidence="2 3" key="1">
    <citation type="submission" date="2019-01" db="EMBL/GenBank/DDBJ databases">
        <title>Nocardioides guangzhouensis sp. nov., an actinobacterium isolated from soil.</title>
        <authorList>
            <person name="Fu Y."/>
            <person name="Cai Y."/>
            <person name="Lin Z."/>
            <person name="Chen P."/>
        </authorList>
    </citation>
    <scope>NUCLEOTIDE SEQUENCE [LARGE SCALE GENOMIC DNA]</scope>
    <source>
        <strain evidence="2 3">130</strain>
    </source>
</reference>
<dbReference type="OrthoDB" id="4981820at2"/>
<keyword evidence="3" id="KW-1185">Reference proteome</keyword>
<organism evidence="2 3">
    <name type="scientific">Nocardioides guangzhouensis</name>
    <dbReference type="NCBI Taxonomy" id="2497878"/>
    <lineage>
        <taxon>Bacteria</taxon>
        <taxon>Bacillati</taxon>
        <taxon>Actinomycetota</taxon>
        <taxon>Actinomycetes</taxon>
        <taxon>Propionibacteriales</taxon>
        <taxon>Nocardioidaceae</taxon>
        <taxon>Nocardioides</taxon>
    </lineage>
</organism>
<sequence length="191" mass="20108">MNRHTVRDTTRTARRAASLSVAAVVAGLALAPTGAHATQAIADGSGTTSKPTGDKWSYMYDAAQRRDAQVRDQAVHADDATRTSATSSGYVNAWSYMYDDEHGTAVATSHLPLAKGGDDSAHQRKLHPGLANIVVSVAPKAPATCYLPDTVDASTRRLIAVQLCGKAHVVPAVFLARAAVYEPAVYSLGHL</sequence>
<dbReference type="AlphaFoldDB" id="A0A4V1XZI2"/>
<evidence type="ECO:0000313" key="2">
    <source>
        <dbReference type="EMBL" id="RYP86839.1"/>
    </source>
</evidence>
<evidence type="ECO:0000256" key="1">
    <source>
        <dbReference type="SAM" id="SignalP"/>
    </source>
</evidence>
<keyword evidence="1" id="KW-0732">Signal</keyword>
<protein>
    <submittedName>
        <fullName evidence="2">Uncharacterized protein</fullName>
    </submittedName>
</protein>
<dbReference type="Proteomes" id="UP000295198">
    <property type="component" value="Unassembled WGS sequence"/>
</dbReference>
<dbReference type="RefSeq" id="WP_134715858.1">
    <property type="nucleotide sequence ID" value="NZ_SDKM01000009.1"/>
</dbReference>
<feature type="signal peptide" evidence="1">
    <location>
        <begin position="1"/>
        <end position="37"/>
    </location>
</feature>
<accession>A0A4V1XZI2</accession>
<proteinExistence type="predicted"/>
<feature type="chain" id="PRO_5020468675" evidence="1">
    <location>
        <begin position="38"/>
        <end position="191"/>
    </location>
</feature>
<comment type="caution">
    <text evidence="2">The sequence shown here is derived from an EMBL/GenBank/DDBJ whole genome shotgun (WGS) entry which is preliminary data.</text>
</comment>
<evidence type="ECO:0000313" key="3">
    <source>
        <dbReference type="Proteomes" id="UP000295198"/>
    </source>
</evidence>